<dbReference type="EMBL" id="JAVHJL010000002">
    <property type="protein sequence ID" value="KAK6509032.1"/>
    <property type="molecule type" value="Genomic_DNA"/>
</dbReference>
<comment type="caution">
    <text evidence="1">The sequence shown here is derived from an EMBL/GenBank/DDBJ whole genome shotgun (WGS) entry which is preliminary data.</text>
</comment>
<gene>
    <name evidence="1" type="ORF">TWF481_003798</name>
</gene>
<accession>A0AAV9WJ92</accession>
<dbReference type="Proteomes" id="UP001370758">
    <property type="component" value="Unassembled WGS sequence"/>
</dbReference>
<protein>
    <submittedName>
        <fullName evidence="1">Uncharacterized protein</fullName>
    </submittedName>
</protein>
<proteinExistence type="predicted"/>
<dbReference type="AlphaFoldDB" id="A0AAV9WJ92"/>
<sequence length="57" mass="6674">MDNKRTPTLTVEERYNLTTRRQTLFEPFTSEDSLKRLLARKLHPTVAWVTAPTGKRT</sequence>
<name>A0AAV9WJ92_9PEZI</name>
<evidence type="ECO:0000313" key="1">
    <source>
        <dbReference type="EMBL" id="KAK6509032.1"/>
    </source>
</evidence>
<organism evidence="1 2">
    <name type="scientific">Arthrobotrys musiformis</name>
    <dbReference type="NCBI Taxonomy" id="47236"/>
    <lineage>
        <taxon>Eukaryota</taxon>
        <taxon>Fungi</taxon>
        <taxon>Dikarya</taxon>
        <taxon>Ascomycota</taxon>
        <taxon>Pezizomycotina</taxon>
        <taxon>Orbiliomycetes</taxon>
        <taxon>Orbiliales</taxon>
        <taxon>Orbiliaceae</taxon>
        <taxon>Arthrobotrys</taxon>
    </lineage>
</organism>
<keyword evidence="2" id="KW-1185">Reference proteome</keyword>
<reference evidence="1 2" key="1">
    <citation type="submission" date="2023-08" db="EMBL/GenBank/DDBJ databases">
        <authorList>
            <person name="Palmer J.M."/>
        </authorList>
    </citation>
    <scope>NUCLEOTIDE SEQUENCE [LARGE SCALE GENOMIC DNA]</scope>
    <source>
        <strain evidence="1 2">TWF481</strain>
    </source>
</reference>
<evidence type="ECO:0000313" key="2">
    <source>
        <dbReference type="Proteomes" id="UP001370758"/>
    </source>
</evidence>